<dbReference type="EMBL" id="JACHEJ010000005">
    <property type="protein sequence ID" value="MBB6180309.1"/>
    <property type="molecule type" value="Genomic_DNA"/>
</dbReference>
<dbReference type="Proteomes" id="UP000535501">
    <property type="component" value="Unassembled WGS sequence"/>
</dbReference>
<comment type="subcellular location">
    <subcellularLocation>
        <location evidence="1 9">Cell inner membrane</location>
        <topology evidence="1 9">Multi-pass membrane protein</topology>
    </subcellularLocation>
</comment>
<keyword evidence="6 9" id="KW-1133">Transmembrane helix</keyword>
<name>A0A7W9YXQ9_9HYPH</name>
<comment type="similarity">
    <text evidence="8 9">Belongs to the TRAP transporter small permease family.</text>
</comment>
<keyword evidence="5 9" id="KW-0812">Transmembrane</keyword>
<protein>
    <recommendedName>
        <fullName evidence="9">TRAP transporter small permease protein</fullName>
    </recommendedName>
</protein>
<dbReference type="InterPro" id="IPR055348">
    <property type="entry name" value="DctQ"/>
</dbReference>
<evidence type="ECO:0000259" key="10">
    <source>
        <dbReference type="Pfam" id="PF04290"/>
    </source>
</evidence>
<evidence type="ECO:0000256" key="1">
    <source>
        <dbReference type="ARBA" id="ARBA00004429"/>
    </source>
</evidence>
<organism evidence="11 12">
    <name type="scientific">Pseudorhizobium flavum</name>
    <dbReference type="NCBI Taxonomy" id="1335061"/>
    <lineage>
        <taxon>Bacteria</taxon>
        <taxon>Pseudomonadati</taxon>
        <taxon>Pseudomonadota</taxon>
        <taxon>Alphaproteobacteria</taxon>
        <taxon>Hyphomicrobiales</taxon>
        <taxon>Rhizobiaceae</taxon>
        <taxon>Rhizobium/Agrobacterium group</taxon>
        <taxon>Pseudorhizobium</taxon>
    </lineage>
</organism>
<gene>
    <name evidence="11" type="ORF">HNQ75_002288</name>
</gene>
<feature type="transmembrane region" description="Helical" evidence="9">
    <location>
        <begin position="50"/>
        <end position="68"/>
    </location>
</feature>
<accession>A0A7W9YXQ9</accession>
<evidence type="ECO:0000256" key="9">
    <source>
        <dbReference type="RuleBase" id="RU369079"/>
    </source>
</evidence>
<keyword evidence="7 9" id="KW-0472">Membrane</keyword>
<comment type="caution">
    <text evidence="11">The sequence shown here is derived from an EMBL/GenBank/DDBJ whole genome shotgun (WGS) entry which is preliminary data.</text>
</comment>
<dbReference type="GO" id="GO:0015740">
    <property type="term" value="P:C4-dicarboxylate transport"/>
    <property type="evidence" value="ECO:0007669"/>
    <property type="project" value="TreeGrafter"/>
</dbReference>
<evidence type="ECO:0000256" key="2">
    <source>
        <dbReference type="ARBA" id="ARBA00022448"/>
    </source>
</evidence>
<evidence type="ECO:0000313" key="12">
    <source>
        <dbReference type="Proteomes" id="UP000535501"/>
    </source>
</evidence>
<evidence type="ECO:0000256" key="3">
    <source>
        <dbReference type="ARBA" id="ARBA00022475"/>
    </source>
</evidence>
<dbReference type="Pfam" id="PF04290">
    <property type="entry name" value="DctQ"/>
    <property type="match status" value="1"/>
</dbReference>
<comment type="function">
    <text evidence="9">Part of the tripartite ATP-independent periplasmic (TRAP) transport system.</text>
</comment>
<dbReference type="GO" id="GO:0005886">
    <property type="term" value="C:plasma membrane"/>
    <property type="evidence" value="ECO:0007669"/>
    <property type="project" value="UniProtKB-SubCell"/>
</dbReference>
<keyword evidence="4 9" id="KW-0997">Cell inner membrane</keyword>
<evidence type="ECO:0000256" key="7">
    <source>
        <dbReference type="ARBA" id="ARBA00023136"/>
    </source>
</evidence>
<dbReference type="PANTHER" id="PTHR35011">
    <property type="entry name" value="2,3-DIKETO-L-GULONATE TRAP TRANSPORTER SMALL PERMEASE PROTEIN YIAM"/>
    <property type="match status" value="1"/>
</dbReference>
<evidence type="ECO:0000256" key="5">
    <source>
        <dbReference type="ARBA" id="ARBA00022692"/>
    </source>
</evidence>
<proteinExistence type="inferred from homology"/>
<sequence>MDRLTDLLSRVTRGVEITAGLCLAVITVVIFASAIGRYLFAYPIPDSFDIARLLLGITVMWGFAALGFSGRHITVDILAEAVSSRLRRMIDLIGQAVLLGFSILLTWKMFTRLASAFASHEATFDLRLPVWPFLAMIWLGALASIVMAAIRLFLLATGREPALHDRKEMIHD</sequence>
<dbReference type="GO" id="GO:0022857">
    <property type="term" value="F:transmembrane transporter activity"/>
    <property type="evidence" value="ECO:0007669"/>
    <property type="project" value="UniProtKB-UniRule"/>
</dbReference>
<dbReference type="InterPro" id="IPR007387">
    <property type="entry name" value="TRAP_DctQ"/>
</dbReference>
<reference evidence="11 12" key="1">
    <citation type="submission" date="2020-08" db="EMBL/GenBank/DDBJ databases">
        <title>Genomic Encyclopedia of Type Strains, Phase IV (KMG-IV): sequencing the most valuable type-strain genomes for metagenomic binning, comparative biology and taxonomic classification.</title>
        <authorList>
            <person name="Goeker M."/>
        </authorList>
    </citation>
    <scope>NUCLEOTIDE SEQUENCE [LARGE SCALE GENOMIC DNA]</scope>
    <source>
        <strain evidence="11 12">DSM 102134</strain>
    </source>
</reference>
<feature type="transmembrane region" description="Helical" evidence="9">
    <location>
        <begin position="21"/>
        <end position="44"/>
    </location>
</feature>
<keyword evidence="3" id="KW-1003">Cell membrane</keyword>
<comment type="subunit">
    <text evidence="9">The complex comprises the extracytoplasmic solute receptor protein and the two transmembrane proteins.</text>
</comment>
<evidence type="ECO:0000313" key="11">
    <source>
        <dbReference type="EMBL" id="MBB6180309.1"/>
    </source>
</evidence>
<dbReference type="PANTHER" id="PTHR35011:SF2">
    <property type="entry name" value="2,3-DIKETO-L-GULONATE TRAP TRANSPORTER SMALL PERMEASE PROTEIN YIAM"/>
    <property type="match status" value="1"/>
</dbReference>
<feature type="domain" description="Tripartite ATP-independent periplasmic transporters DctQ component" evidence="10">
    <location>
        <begin position="26"/>
        <end position="155"/>
    </location>
</feature>
<evidence type="ECO:0000256" key="4">
    <source>
        <dbReference type="ARBA" id="ARBA00022519"/>
    </source>
</evidence>
<feature type="transmembrane region" description="Helical" evidence="9">
    <location>
        <begin position="89"/>
        <end position="110"/>
    </location>
</feature>
<evidence type="ECO:0000256" key="6">
    <source>
        <dbReference type="ARBA" id="ARBA00022989"/>
    </source>
</evidence>
<feature type="transmembrane region" description="Helical" evidence="9">
    <location>
        <begin position="130"/>
        <end position="154"/>
    </location>
</feature>
<dbReference type="RefSeq" id="WP_077548395.1">
    <property type="nucleotide sequence ID" value="NZ_CANLQM010000005.1"/>
</dbReference>
<evidence type="ECO:0000256" key="8">
    <source>
        <dbReference type="ARBA" id="ARBA00038436"/>
    </source>
</evidence>
<keyword evidence="12" id="KW-1185">Reference proteome</keyword>
<dbReference type="AlphaFoldDB" id="A0A7W9YXQ9"/>
<keyword evidence="2 9" id="KW-0813">Transport</keyword>